<reference evidence="1 2" key="1">
    <citation type="submission" date="2019-09" db="EMBL/GenBank/DDBJ databases">
        <title>The hologenome of the rock-dwelling lichen Lasallia pustulata.</title>
        <authorList>
            <person name="Greshake Tzovaras B."/>
            <person name="Segers F."/>
            <person name="Bicker A."/>
            <person name="Dal Grande F."/>
            <person name="Otte J."/>
            <person name="Hankeln T."/>
            <person name="Schmitt I."/>
            <person name="Ebersberger I."/>
        </authorList>
    </citation>
    <scope>NUCLEOTIDE SEQUENCE [LARGE SCALE GENOMIC DNA]</scope>
    <source>
        <strain evidence="1">A1-1</strain>
    </source>
</reference>
<evidence type="ECO:0000313" key="2">
    <source>
        <dbReference type="Proteomes" id="UP000324767"/>
    </source>
</evidence>
<dbReference type="PANTHER" id="PTHR48229:SF1">
    <property type="entry name" value="ALPHA METHYLACYL-COA RACEMASE-RELATED"/>
    <property type="match status" value="1"/>
</dbReference>
<dbReference type="OrthoDB" id="2308815at2759"/>
<organism evidence="1 2">
    <name type="scientific">Lasallia pustulata</name>
    <dbReference type="NCBI Taxonomy" id="136370"/>
    <lineage>
        <taxon>Eukaryota</taxon>
        <taxon>Fungi</taxon>
        <taxon>Dikarya</taxon>
        <taxon>Ascomycota</taxon>
        <taxon>Pezizomycotina</taxon>
        <taxon>Lecanoromycetes</taxon>
        <taxon>OSLEUM clade</taxon>
        <taxon>Umbilicariomycetidae</taxon>
        <taxon>Umbilicariales</taxon>
        <taxon>Umbilicariaceae</taxon>
        <taxon>Lasallia</taxon>
    </lineage>
</organism>
<dbReference type="InterPro" id="IPR052985">
    <property type="entry name" value="CoA-trans_III_biosynth/detox"/>
</dbReference>
<dbReference type="Proteomes" id="UP000324767">
    <property type="component" value="Unassembled WGS sequence"/>
</dbReference>
<dbReference type="EMBL" id="VXIT01000015">
    <property type="protein sequence ID" value="KAA6407867.1"/>
    <property type="molecule type" value="Genomic_DNA"/>
</dbReference>
<dbReference type="PANTHER" id="PTHR48229">
    <property type="entry name" value="CAIB/BAIF FAMILY ENZYME (AFU_ORTHOLOGUE AFUA_1G05360)-RELATED"/>
    <property type="match status" value="1"/>
</dbReference>
<proteinExistence type="predicted"/>
<evidence type="ECO:0000313" key="1">
    <source>
        <dbReference type="EMBL" id="KAA6407867.1"/>
    </source>
</evidence>
<comment type="caution">
    <text evidence="1">The sequence shown here is derived from an EMBL/GenBank/DDBJ whole genome shotgun (WGS) entry which is preliminary data.</text>
</comment>
<dbReference type="AlphaFoldDB" id="A0A5M8PET2"/>
<gene>
    <name evidence="1" type="ORF">FRX48_08218</name>
</gene>
<protein>
    <submittedName>
        <fullName evidence="1">Uncharacterized protein</fullName>
    </submittedName>
</protein>
<name>A0A5M8PET2_9LECA</name>
<accession>A0A5M8PET2</accession>
<sequence>MRSIHSPKVAINPEIYQGFTLSQRSGTCHGHRHGHRPLPAEWYEYSLEAGTKAALQTLFHRASKQIPAEIKSHTSDVIFSSHGETRVYFPCPFKETEAASALKVVEAGAVAAIADLRYAKRKRR</sequence>